<organism evidence="3 4">
    <name type="scientific">Prosthecodimorpha staleyi</name>
    <dbReference type="NCBI Taxonomy" id="2840188"/>
    <lineage>
        <taxon>Bacteria</taxon>
        <taxon>Pseudomonadati</taxon>
        <taxon>Pseudomonadota</taxon>
        <taxon>Alphaproteobacteria</taxon>
        <taxon>Hyphomicrobiales</taxon>
        <taxon>Ancalomicrobiaceae</taxon>
        <taxon>Prosthecodimorpha</taxon>
    </lineage>
</organism>
<evidence type="ECO:0000256" key="1">
    <source>
        <dbReference type="SAM" id="SignalP"/>
    </source>
</evidence>
<keyword evidence="4" id="KW-1185">Reference proteome</keyword>
<protein>
    <submittedName>
        <fullName evidence="3">5'-methylthioadenosine/S-adenosylhomocysteine nucleosidase</fullName>
    </submittedName>
</protein>
<proteinExistence type="predicted"/>
<feature type="signal peptide" evidence="1">
    <location>
        <begin position="1"/>
        <end position="20"/>
    </location>
</feature>
<dbReference type="SUPFAM" id="SSF53167">
    <property type="entry name" value="Purine and uridine phosphorylases"/>
    <property type="match status" value="1"/>
</dbReference>
<reference evidence="3 4" key="1">
    <citation type="submission" date="2021-06" db="EMBL/GenBank/DDBJ databases">
        <authorList>
            <person name="Grouzdev D.S."/>
            <person name="Koziaeva V."/>
        </authorList>
    </citation>
    <scope>NUCLEOTIDE SEQUENCE [LARGE SCALE GENOMIC DNA]</scope>
    <source>
        <strain evidence="3 4">22</strain>
    </source>
</reference>
<dbReference type="Proteomes" id="UP000766595">
    <property type="component" value="Unassembled WGS sequence"/>
</dbReference>
<feature type="chain" id="PRO_5037222122" evidence="1">
    <location>
        <begin position="21"/>
        <end position="302"/>
    </location>
</feature>
<keyword evidence="1" id="KW-0732">Signal</keyword>
<evidence type="ECO:0000313" key="4">
    <source>
        <dbReference type="Proteomes" id="UP000766595"/>
    </source>
</evidence>
<dbReference type="PANTHER" id="PTHR21234:SF42">
    <property type="entry name" value="PHOSPHORYLASE SUPERFAMILY PROTEIN"/>
    <property type="match status" value="1"/>
</dbReference>
<gene>
    <name evidence="3" type="ORF">KL771_18310</name>
</gene>
<dbReference type="EMBL" id="JAHHZF010000009">
    <property type="protein sequence ID" value="MBT9291426.1"/>
    <property type="molecule type" value="Genomic_DNA"/>
</dbReference>
<dbReference type="InterPro" id="IPR035994">
    <property type="entry name" value="Nucleoside_phosphorylase_sf"/>
</dbReference>
<dbReference type="RefSeq" id="WP_261969966.1">
    <property type="nucleotide sequence ID" value="NZ_JAHHZF010000009.1"/>
</dbReference>
<feature type="domain" description="Nucleoside phosphorylase" evidence="2">
    <location>
        <begin position="32"/>
        <end position="299"/>
    </location>
</feature>
<dbReference type="GO" id="GO:0003824">
    <property type="term" value="F:catalytic activity"/>
    <property type="evidence" value="ECO:0007669"/>
    <property type="project" value="InterPro"/>
</dbReference>
<dbReference type="Gene3D" id="3.40.50.1580">
    <property type="entry name" value="Nucleoside phosphorylase domain"/>
    <property type="match status" value="1"/>
</dbReference>
<evidence type="ECO:0000259" key="2">
    <source>
        <dbReference type="Pfam" id="PF01048"/>
    </source>
</evidence>
<dbReference type="Pfam" id="PF01048">
    <property type="entry name" value="PNP_UDP_1"/>
    <property type="match status" value="1"/>
</dbReference>
<accession>A0A947GEG9</accession>
<dbReference type="InterPro" id="IPR000845">
    <property type="entry name" value="Nucleoside_phosphorylase_d"/>
</dbReference>
<sequence length="302" mass="31129">MRRILAAFVMMAAAIGTALAAEPVLAAEPAPVLVLSAYAPEVAAIRARVVEPRESRLGGLPVLEGWLGGKSVVVVTTGISMVNAAMNAQRAIDRYAPRLVVFSGIAGGVDPALGIGDVVVAAQWAQYLEASFAREKAGGYAPPPLFSNDLPNFGMIFPHPVGVVLPDGTAETRLWFPVDAEALAVMRRAAAGLALERCTAAAACLDRAPRLVIGGNGVSGQAFVDNAAFRAWVEKSFQASVLDMESAAVAHVARANGVGFIAIRSLSDLAGGGPGENEIMTFLGLAAGNSSRVLEAFLAALP</sequence>
<dbReference type="PANTHER" id="PTHR21234">
    <property type="entry name" value="PURINE NUCLEOSIDE PHOSPHORYLASE"/>
    <property type="match status" value="1"/>
</dbReference>
<dbReference type="GO" id="GO:0009116">
    <property type="term" value="P:nucleoside metabolic process"/>
    <property type="evidence" value="ECO:0007669"/>
    <property type="project" value="InterPro"/>
</dbReference>
<evidence type="ECO:0000313" key="3">
    <source>
        <dbReference type="EMBL" id="MBT9291426.1"/>
    </source>
</evidence>
<dbReference type="CDD" id="cd09008">
    <property type="entry name" value="MTAN"/>
    <property type="match status" value="1"/>
</dbReference>
<comment type="caution">
    <text evidence="3">The sequence shown here is derived from an EMBL/GenBank/DDBJ whole genome shotgun (WGS) entry which is preliminary data.</text>
</comment>
<dbReference type="AlphaFoldDB" id="A0A947GEG9"/>
<name>A0A947GEG9_9HYPH</name>